<dbReference type="SUPFAM" id="SSF46689">
    <property type="entry name" value="Homeodomain-like"/>
    <property type="match status" value="1"/>
</dbReference>
<keyword evidence="3" id="KW-0804">Transcription</keyword>
<dbReference type="Proteomes" id="UP000220340">
    <property type="component" value="Unassembled WGS sequence"/>
</dbReference>
<dbReference type="EMBL" id="PDCR01000033">
    <property type="protein sequence ID" value="PEG52310.1"/>
    <property type="molecule type" value="Genomic_DNA"/>
</dbReference>
<keyword evidence="7" id="KW-1185">Reference proteome</keyword>
<name>A0A2A7NPW6_9MYCO</name>
<dbReference type="Pfam" id="PF16859">
    <property type="entry name" value="TetR_C_11"/>
    <property type="match status" value="1"/>
</dbReference>
<proteinExistence type="predicted"/>
<feature type="DNA-binding region" description="H-T-H motif" evidence="4">
    <location>
        <begin position="55"/>
        <end position="74"/>
    </location>
</feature>
<dbReference type="InterPro" id="IPR001647">
    <property type="entry name" value="HTH_TetR"/>
</dbReference>
<protein>
    <submittedName>
        <fullName evidence="6">TetR family transcriptional regulator</fullName>
    </submittedName>
</protein>
<feature type="domain" description="HTH tetR-type" evidence="5">
    <location>
        <begin position="32"/>
        <end position="92"/>
    </location>
</feature>
<keyword evidence="1" id="KW-0805">Transcription regulation</keyword>
<dbReference type="PROSITE" id="PS50977">
    <property type="entry name" value="HTH_TETR_2"/>
    <property type="match status" value="1"/>
</dbReference>
<dbReference type="Gene3D" id="1.10.10.60">
    <property type="entry name" value="Homeodomain-like"/>
    <property type="match status" value="1"/>
</dbReference>
<reference evidence="6 7" key="1">
    <citation type="submission" date="2017-10" db="EMBL/GenBank/DDBJ databases">
        <title>The new phylogeny of genus Mycobacterium.</title>
        <authorList>
            <person name="Tortoli E."/>
            <person name="Trovato A."/>
            <person name="Cirillo D.M."/>
        </authorList>
    </citation>
    <scope>NUCLEOTIDE SEQUENCE [LARGE SCALE GENOMIC DNA]</scope>
    <source>
        <strain evidence="6 7">IP141170001</strain>
    </source>
</reference>
<comment type="caution">
    <text evidence="6">The sequence shown here is derived from an EMBL/GenBank/DDBJ whole genome shotgun (WGS) entry which is preliminary data.</text>
</comment>
<gene>
    <name evidence="6" type="ORF">CRI78_21920</name>
</gene>
<accession>A0A2A7NPW6</accession>
<dbReference type="InterPro" id="IPR011075">
    <property type="entry name" value="TetR_C"/>
</dbReference>
<dbReference type="GO" id="GO:0003700">
    <property type="term" value="F:DNA-binding transcription factor activity"/>
    <property type="evidence" value="ECO:0007669"/>
    <property type="project" value="TreeGrafter"/>
</dbReference>
<dbReference type="AlphaFoldDB" id="A0A2A7NPW6"/>
<dbReference type="InterPro" id="IPR036271">
    <property type="entry name" value="Tet_transcr_reg_TetR-rel_C_sf"/>
</dbReference>
<dbReference type="PANTHER" id="PTHR30055">
    <property type="entry name" value="HTH-TYPE TRANSCRIPTIONAL REGULATOR RUTR"/>
    <property type="match status" value="1"/>
</dbReference>
<dbReference type="Pfam" id="PF00440">
    <property type="entry name" value="TetR_N"/>
    <property type="match status" value="1"/>
</dbReference>
<evidence type="ECO:0000256" key="3">
    <source>
        <dbReference type="ARBA" id="ARBA00023163"/>
    </source>
</evidence>
<sequence>MISGTHWFRIGSVTASTPKVRAARTRGRPRDDRLDAAIIDAAIAETAAKGWGGATIEGIAARAGVGRASIYRRWSSKYELFQYVARAITQESEAADTGSFVEDLFAALLPIADMLTRPDLAAILPSLLAEAANDDAIRTTVQTFAGRCRRQAIDAVHRARHRGDIPDSTDADALVDMLAGGLVYRRLLLGETTDAAAVRALIRQAVQSCSTDIGKGEQR</sequence>
<dbReference type="SUPFAM" id="SSF48498">
    <property type="entry name" value="Tetracyclin repressor-like, C-terminal domain"/>
    <property type="match status" value="1"/>
</dbReference>
<evidence type="ECO:0000313" key="7">
    <source>
        <dbReference type="Proteomes" id="UP000220340"/>
    </source>
</evidence>
<keyword evidence="2 4" id="KW-0238">DNA-binding</keyword>
<evidence type="ECO:0000256" key="1">
    <source>
        <dbReference type="ARBA" id="ARBA00023015"/>
    </source>
</evidence>
<evidence type="ECO:0000313" key="6">
    <source>
        <dbReference type="EMBL" id="PEG52310.1"/>
    </source>
</evidence>
<dbReference type="Gene3D" id="1.10.357.10">
    <property type="entry name" value="Tetracycline Repressor, domain 2"/>
    <property type="match status" value="1"/>
</dbReference>
<dbReference type="InterPro" id="IPR050109">
    <property type="entry name" value="HTH-type_TetR-like_transc_reg"/>
</dbReference>
<organism evidence="6 7">
    <name type="scientific">Mycolicibacterium diernhoferi</name>
    <dbReference type="NCBI Taxonomy" id="1801"/>
    <lineage>
        <taxon>Bacteria</taxon>
        <taxon>Bacillati</taxon>
        <taxon>Actinomycetota</taxon>
        <taxon>Actinomycetes</taxon>
        <taxon>Mycobacteriales</taxon>
        <taxon>Mycobacteriaceae</taxon>
        <taxon>Mycolicibacterium</taxon>
    </lineage>
</organism>
<dbReference type="PRINTS" id="PR00455">
    <property type="entry name" value="HTHTETR"/>
</dbReference>
<evidence type="ECO:0000256" key="2">
    <source>
        <dbReference type="ARBA" id="ARBA00023125"/>
    </source>
</evidence>
<dbReference type="GO" id="GO:0000976">
    <property type="term" value="F:transcription cis-regulatory region binding"/>
    <property type="evidence" value="ECO:0007669"/>
    <property type="project" value="TreeGrafter"/>
</dbReference>
<dbReference type="InterPro" id="IPR009057">
    <property type="entry name" value="Homeodomain-like_sf"/>
</dbReference>
<evidence type="ECO:0000256" key="4">
    <source>
        <dbReference type="PROSITE-ProRule" id="PRU00335"/>
    </source>
</evidence>
<dbReference type="PANTHER" id="PTHR30055:SF148">
    <property type="entry name" value="TETR-FAMILY TRANSCRIPTIONAL REGULATOR"/>
    <property type="match status" value="1"/>
</dbReference>
<evidence type="ECO:0000259" key="5">
    <source>
        <dbReference type="PROSITE" id="PS50977"/>
    </source>
</evidence>